<evidence type="ECO:0000313" key="2">
    <source>
        <dbReference type="Proteomes" id="UP001178507"/>
    </source>
</evidence>
<evidence type="ECO:0000313" key="1">
    <source>
        <dbReference type="EMBL" id="CAJ1390335.1"/>
    </source>
</evidence>
<organism evidence="1 2">
    <name type="scientific">Effrenium voratum</name>
    <dbReference type="NCBI Taxonomy" id="2562239"/>
    <lineage>
        <taxon>Eukaryota</taxon>
        <taxon>Sar</taxon>
        <taxon>Alveolata</taxon>
        <taxon>Dinophyceae</taxon>
        <taxon>Suessiales</taxon>
        <taxon>Symbiodiniaceae</taxon>
        <taxon>Effrenium</taxon>
    </lineage>
</organism>
<comment type="caution">
    <text evidence="1">The sequence shown here is derived from an EMBL/GenBank/DDBJ whole genome shotgun (WGS) entry which is preliminary data.</text>
</comment>
<name>A0AA36N4K0_9DINO</name>
<protein>
    <submittedName>
        <fullName evidence="1">Uncharacterized protein</fullName>
    </submittedName>
</protein>
<dbReference type="AlphaFoldDB" id="A0AA36N4K0"/>
<keyword evidence="2" id="KW-1185">Reference proteome</keyword>
<sequence>MGCGIRGLVALDDRRKLPWAASPELRQAVTDHMHTVATVDILCAAENAPSFRLTGACDVGCALSPLLSEADWTRTFQEDPELASRRALYSSAETRTLDAGHFDVGISCVWDVSLKIQQLLAGEKRSERDVRAERNAELCPVQCPRCPQCRCSRPELCSRFALRAFLVPVNMTGVERTQSRWHDSFVS</sequence>
<gene>
    <name evidence="1" type="ORF">EVOR1521_LOCUS15803</name>
</gene>
<dbReference type="Proteomes" id="UP001178507">
    <property type="component" value="Unassembled WGS sequence"/>
</dbReference>
<accession>A0AA36N4K0</accession>
<proteinExistence type="predicted"/>
<reference evidence="1" key="1">
    <citation type="submission" date="2023-08" db="EMBL/GenBank/DDBJ databases">
        <authorList>
            <person name="Chen Y."/>
            <person name="Shah S."/>
            <person name="Dougan E. K."/>
            <person name="Thang M."/>
            <person name="Chan C."/>
        </authorList>
    </citation>
    <scope>NUCLEOTIDE SEQUENCE</scope>
</reference>
<dbReference type="EMBL" id="CAUJNA010002057">
    <property type="protein sequence ID" value="CAJ1390335.1"/>
    <property type="molecule type" value="Genomic_DNA"/>
</dbReference>